<gene>
    <name evidence="7" type="ORF">SAMN02983006_01920</name>
</gene>
<dbReference type="STRING" id="29563.SAMN02983006_01920"/>
<dbReference type="GO" id="GO:0016052">
    <property type="term" value="P:carbohydrate catabolic process"/>
    <property type="evidence" value="ECO:0007669"/>
    <property type="project" value="TreeGrafter"/>
</dbReference>
<evidence type="ECO:0000313" key="7">
    <source>
        <dbReference type="EMBL" id="SFL74165.1"/>
    </source>
</evidence>
<evidence type="ECO:0000256" key="5">
    <source>
        <dbReference type="RuleBase" id="RU003690"/>
    </source>
</evidence>
<dbReference type="RefSeq" id="WP_089861995.1">
    <property type="nucleotide sequence ID" value="NZ_FOTI01000028.1"/>
</dbReference>
<dbReference type="InterPro" id="IPR001360">
    <property type="entry name" value="Glyco_hydro_1"/>
</dbReference>
<dbReference type="EMBL" id="FOTI01000028">
    <property type="protein sequence ID" value="SFL74165.1"/>
    <property type="molecule type" value="Genomic_DNA"/>
</dbReference>
<evidence type="ECO:0000256" key="3">
    <source>
        <dbReference type="ARBA" id="ARBA00023295"/>
    </source>
</evidence>
<evidence type="ECO:0000256" key="1">
    <source>
        <dbReference type="ARBA" id="ARBA00010838"/>
    </source>
</evidence>
<dbReference type="InterPro" id="IPR017853">
    <property type="entry name" value="GH"/>
</dbReference>
<dbReference type="Pfam" id="PF00232">
    <property type="entry name" value="Glyco_hydro_1"/>
    <property type="match status" value="1"/>
</dbReference>
<feature type="active site" description="Nucleophile" evidence="4">
    <location>
        <position position="368"/>
    </location>
</feature>
<dbReference type="SUPFAM" id="SSF51445">
    <property type="entry name" value="(Trans)glycosidases"/>
    <property type="match status" value="1"/>
</dbReference>
<comment type="similarity">
    <text evidence="1 5">Belongs to the glycosyl hydrolase 1 family.</text>
</comment>
<dbReference type="PANTHER" id="PTHR10353:SF136">
    <property type="entry name" value="ARYL-PHOSPHO-BETA-D-GLUCOSIDASE BGLC"/>
    <property type="match status" value="1"/>
</dbReference>
<dbReference type="InterPro" id="IPR018120">
    <property type="entry name" value="Glyco_hydro_1_AS"/>
</dbReference>
<dbReference type="OrthoDB" id="2339329at2"/>
<accession>A0A1I4K5V3</accession>
<keyword evidence="8" id="KW-1185">Reference proteome</keyword>
<dbReference type="FunFam" id="3.20.20.80:FF:000004">
    <property type="entry name" value="Beta-glucosidase 6-phospho-beta-glucosidase"/>
    <property type="match status" value="1"/>
</dbReference>
<dbReference type="PROSITE" id="PS00653">
    <property type="entry name" value="GLYCOSYL_HYDROL_F1_2"/>
    <property type="match status" value="1"/>
</dbReference>
<evidence type="ECO:0000313" key="8">
    <source>
        <dbReference type="Proteomes" id="UP000199006"/>
    </source>
</evidence>
<proteinExistence type="inferred from homology"/>
<evidence type="ECO:0000256" key="4">
    <source>
        <dbReference type="PROSITE-ProRule" id="PRU10055"/>
    </source>
</evidence>
<dbReference type="Gene3D" id="3.20.20.80">
    <property type="entry name" value="Glycosidases"/>
    <property type="match status" value="1"/>
</dbReference>
<dbReference type="PRINTS" id="PR00131">
    <property type="entry name" value="GLHYDRLASE1"/>
</dbReference>
<evidence type="ECO:0000256" key="6">
    <source>
        <dbReference type="RuleBase" id="RU004468"/>
    </source>
</evidence>
<keyword evidence="2 6" id="KW-0378">Hydrolase</keyword>
<sequence>MQYNNKEAKFPADFLWGASTSAYQFEGAYNEDGKGLSVMDIAPHPEDVADFKVASDHYHHYQEDVQMMKELGLKAYRFSISWSRVIPDGKGDINPAGIEFYHNLIDELKASNIEPIVTMYHFDLPAALQEEGGWENRATIDAFTKYAKLLFEEYGEKIKYWLVINEQNVMINHPGALNRDEIPSKKSLYQQCHNMFVAQAKAMILCHKMYPEALIGPAPNIMAVYPATCNPADSIAANNWASIRCWLYLDVAVYGKYTDLVWQYLVDREIEPEIYAGDLELLAEAKPDYIAMNYYATATVGASKGDGSDLSARGGDQQIMLGENGVYRAEQNSYLDSTDFVWAIDPIGLRLTLRKINERYHLPILITENGLGAKDILTEDGKIHDDYRIDFFNKHFKQAALAIADGVNLIGYCPWSAVDLISTHQGCSKRYGFIYVNRDEFDLKDMRRMKKDSFYWYQKVIESNGKILE</sequence>
<dbReference type="PROSITE" id="PS00572">
    <property type="entry name" value="GLYCOSYL_HYDROL_F1_1"/>
    <property type="match status" value="1"/>
</dbReference>
<name>A0A1I4K5V3_9FIRM</name>
<protein>
    <submittedName>
        <fullName evidence="7">6-phospho-beta-glucosidase</fullName>
    </submittedName>
</protein>
<keyword evidence="3 6" id="KW-0326">Glycosidase</keyword>
<evidence type="ECO:0000256" key="2">
    <source>
        <dbReference type="ARBA" id="ARBA00022801"/>
    </source>
</evidence>
<organism evidence="7 8">
    <name type="scientific">Halanaerobium salsuginis</name>
    <dbReference type="NCBI Taxonomy" id="29563"/>
    <lineage>
        <taxon>Bacteria</taxon>
        <taxon>Bacillati</taxon>
        <taxon>Bacillota</taxon>
        <taxon>Clostridia</taxon>
        <taxon>Halanaerobiales</taxon>
        <taxon>Halanaerobiaceae</taxon>
        <taxon>Halanaerobium</taxon>
    </lineage>
</organism>
<dbReference type="InterPro" id="IPR033132">
    <property type="entry name" value="GH_1_N_CS"/>
</dbReference>
<reference evidence="7 8" key="1">
    <citation type="submission" date="2016-10" db="EMBL/GenBank/DDBJ databases">
        <authorList>
            <person name="de Groot N.N."/>
        </authorList>
    </citation>
    <scope>NUCLEOTIDE SEQUENCE [LARGE SCALE GENOMIC DNA]</scope>
    <source>
        <strain evidence="7 8">ATCC 51327</strain>
    </source>
</reference>
<dbReference type="GO" id="GO:0005829">
    <property type="term" value="C:cytosol"/>
    <property type="evidence" value="ECO:0007669"/>
    <property type="project" value="TreeGrafter"/>
</dbReference>
<dbReference type="PANTHER" id="PTHR10353">
    <property type="entry name" value="GLYCOSYL HYDROLASE"/>
    <property type="match status" value="1"/>
</dbReference>
<dbReference type="GO" id="GO:0008422">
    <property type="term" value="F:beta-glucosidase activity"/>
    <property type="evidence" value="ECO:0007669"/>
    <property type="project" value="TreeGrafter"/>
</dbReference>
<dbReference type="Proteomes" id="UP000199006">
    <property type="component" value="Unassembled WGS sequence"/>
</dbReference>
<dbReference type="AlphaFoldDB" id="A0A1I4K5V3"/>